<keyword evidence="6" id="KW-1185">Reference proteome</keyword>
<keyword evidence="3" id="KW-0233">DNA recombination</keyword>
<dbReference type="PANTHER" id="PTHR30349:SF64">
    <property type="entry name" value="PROPHAGE INTEGRASE INTD-RELATED"/>
    <property type="match status" value="1"/>
</dbReference>
<evidence type="ECO:0000256" key="1">
    <source>
        <dbReference type="ARBA" id="ARBA00008857"/>
    </source>
</evidence>
<dbReference type="STRING" id="305507.SAMN04489724_2987"/>
<dbReference type="EMBL" id="FPBF01000004">
    <property type="protein sequence ID" value="SFT96060.1"/>
    <property type="molecule type" value="Genomic_DNA"/>
</dbReference>
<dbReference type="GO" id="GO:0006310">
    <property type="term" value="P:DNA recombination"/>
    <property type="evidence" value="ECO:0007669"/>
    <property type="project" value="UniProtKB-KW"/>
</dbReference>
<dbReference type="InterPro" id="IPR002104">
    <property type="entry name" value="Integrase_catalytic"/>
</dbReference>
<protein>
    <submittedName>
        <fullName evidence="5">Site-specific recombinase XerD</fullName>
    </submittedName>
</protein>
<name>A0A1I7C9F9_9BACT</name>
<sequence>MLEKSFGLLFFLKQSKKSTKKERYVYLRITVDGISKEISTKRFWNPSRWNASAGRAEGNKEDSKTLNAFLDTLSYKALQAKKQLIESDREVTSEALKNVLLGIGEKKKMILEIFKEHNEQVEALLGKEFAPGTLQRYRTSLDHTRSFIQWKYGSVDMDIQLLDYEFISGYSFWLRSVQNCSHNTTVKYLSNFKKIVLICIKNGWLIRNPFVQFKMVKKEVNRDFLSWIEIQKISEKQFATERLNHVRDIFLFSCYTGLAYIDVKNLRKNQISTGIDGEQWIYTQRQKTDSTTRLPLLPKALQLIEKYRDHPQCQDGTHLLPVLSNQKMNSYLKEIADVCEINKPLTFHIARHTFATTITLANGVPIETVSKMLGHKSLKQTQHYAKILDTKISFDMKALREKLQ</sequence>
<accession>A0A1I7C9F9</accession>
<gene>
    <name evidence="5" type="ORF">SAMN04489724_2987</name>
</gene>
<organism evidence="5 6">
    <name type="scientific">Algoriphagus locisalis</name>
    <dbReference type="NCBI Taxonomy" id="305507"/>
    <lineage>
        <taxon>Bacteria</taxon>
        <taxon>Pseudomonadati</taxon>
        <taxon>Bacteroidota</taxon>
        <taxon>Cytophagia</taxon>
        <taxon>Cytophagales</taxon>
        <taxon>Cyclobacteriaceae</taxon>
        <taxon>Algoriphagus</taxon>
    </lineage>
</organism>
<dbReference type="PANTHER" id="PTHR30349">
    <property type="entry name" value="PHAGE INTEGRASE-RELATED"/>
    <property type="match status" value="1"/>
</dbReference>
<comment type="similarity">
    <text evidence="1">Belongs to the 'phage' integrase family.</text>
</comment>
<dbReference type="InterPro" id="IPR025269">
    <property type="entry name" value="SAM-like_dom"/>
</dbReference>
<evidence type="ECO:0000256" key="2">
    <source>
        <dbReference type="ARBA" id="ARBA00023125"/>
    </source>
</evidence>
<dbReference type="GO" id="GO:0003677">
    <property type="term" value="F:DNA binding"/>
    <property type="evidence" value="ECO:0007669"/>
    <property type="project" value="UniProtKB-KW"/>
</dbReference>
<dbReference type="RefSeq" id="WP_091694749.1">
    <property type="nucleotide sequence ID" value="NZ_FPBF01000004.1"/>
</dbReference>
<dbReference type="InterPro" id="IPR010998">
    <property type="entry name" value="Integrase_recombinase_N"/>
</dbReference>
<evidence type="ECO:0000313" key="6">
    <source>
        <dbReference type="Proteomes" id="UP000199673"/>
    </source>
</evidence>
<dbReference type="OrthoDB" id="9806835at2"/>
<dbReference type="InterPro" id="IPR035386">
    <property type="entry name" value="Arm-DNA-bind_5"/>
</dbReference>
<dbReference type="InterPro" id="IPR011010">
    <property type="entry name" value="DNA_brk_join_enz"/>
</dbReference>
<evidence type="ECO:0000259" key="4">
    <source>
        <dbReference type="PROSITE" id="PS51898"/>
    </source>
</evidence>
<evidence type="ECO:0000256" key="3">
    <source>
        <dbReference type="ARBA" id="ARBA00023172"/>
    </source>
</evidence>
<dbReference type="AlphaFoldDB" id="A0A1I7C9F9"/>
<proteinExistence type="inferred from homology"/>
<dbReference type="Pfam" id="PF00589">
    <property type="entry name" value="Phage_integrase"/>
    <property type="match status" value="1"/>
</dbReference>
<dbReference type="Gene3D" id="1.10.150.130">
    <property type="match status" value="1"/>
</dbReference>
<feature type="domain" description="Tyr recombinase" evidence="4">
    <location>
        <begin position="220"/>
        <end position="404"/>
    </location>
</feature>
<dbReference type="CDD" id="cd01185">
    <property type="entry name" value="INTN1_C_like"/>
    <property type="match status" value="1"/>
</dbReference>
<dbReference type="PROSITE" id="PS51898">
    <property type="entry name" value="TYR_RECOMBINASE"/>
    <property type="match status" value="1"/>
</dbReference>
<dbReference type="GO" id="GO:0015074">
    <property type="term" value="P:DNA integration"/>
    <property type="evidence" value="ECO:0007669"/>
    <property type="project" value="InterPro"/>
</dbReference>
<dbReference type="SUPFAM" id="SSF56349">
    <property type="entry name" value="DNA breaking-rejoining enzymes"/>
    <property type="match status" value="1"/>
</dbReference>
<dbReference type="Proteomes" id="UP000199673">
    <property type="component" value="Unassembled WGS sequence"/>
</dbReference>
<evidence type="ECO:0000313" key="5">
    <source>
        <dbReference type="EMBL" id="SFT96060.1"/>
    </source>
</evidence>
<reference evidence="6" key="1">
    <citation type="submission" date="2016-10" db="EMBL/GenBank/DDBJ databases">
        <authorList>
            <person name="Varghese N."/>
            <person name="Submissions S."/>
        </authorList>
    </citation>
    <scope>NUCLEOTIDE SEQUENCE [LARGE SCALE GENOMIC DNA]</scope>
    <source>
        <strain evidence="6">DSM 23445</strain>
    </source>
</reference>
<dbReference type="InterPro" id="IPR050090">
    <property type="entry name" value="Tyrosine_recombinase_XerCD"/>
</dbReference>
<dbReference type="InterPro" id="IPR013762">
    <property type="entry name" value="Integrase-like_cat_sf"/>
</dbReference>
<dbReference type="Pfam" id="PF17293">
    <property type="entry name" value="Arm-DNA-bind_5"/>
    <property type="match status" value="1"/>
</dbReference>
<keyword evidence="2" id="KW-0238">DNA-binding</keyword>
<dbReference type="Pfam" id="PF13102">
    <property type="entry name" value="Phage_int_SAM_5"/>
    <property type="match status" value="1"/>
</dbReference>
<dbReference type="Gene3D" id="1.10.443.10">
    <property type="entry name" value="Intergrase catalytic core"/>
    <property type="match status" value="1"/>
</dbReference>